<sequence>MSVAVASPSPPPPPEEIPAASSRSSSTDCDDLPESLPLRRATIDLTPFLVSSRYSRLRLLGRGSCTVVASALDAGPCGADTPPRPVAIKKIPDAGASTGATRRLLREVRILRALSHPHLLPVSDVAASPSHGGAGSGVDMYLVTPLAAGGDLGGVLHDVTAGRRPRLSDATTRRVMGQLLAALASMHAAGIVHRDVKPDNIFLSGGADGVGDVWLGDFGLSRHIAPRRSRGPHCSGASVGGGRGGTRGGKRSWFRPAPKASPITSADDAGLTQGVATRGYRAPELVSPRSRSRYNAGIDLWSAGVVLAEVLLPGARLPGRATKGAPLAGKAPFDAPAWVAKEAAAAGVAPPPADAVHLLGRLLEADPAKRATAAEAAAHPYVAGAVPPLVAAGGGAVDGGAGASLGFAKAARLEPPSGAGRQELARLLWAEVTAFHPELEVERPLLGGGAGGGNRLGALLRRR</sequence>
<dbReference type="InterPro" id="IPR050117">
    <property type="entry name" value="MAPK"/>
</dbReference>
<feature type="region of interest" description="Disordered" evidence="3">
    <location>
        <begin position="229"/>
        <end position="267"/>
    </location>
</feature>
<dbReference type="PROSITE" id="PS50011">
    <property type="entry name" value="PROTEIN_KINASE_DOM"/>
    <property type="match status" value="1"/>
</dbReference>
<feature type="compositionally biased region" description="Gly residues" evidence="3">
    <location>
        <begin position="238"/>
        <end position="247"/>
    </location>
</feature>
<evidence type="ECO:0000256" key="1">
    <source>
        <dbReference type="ARBA" id="ARBA00022741"/>
    </source>
</evidence>
<dbReference type="Pfam" id="PF00069">
    <property type="entry name" value="Pkinase"/>
    <property type="match status" value="2"/>
</dbReference>
<keyword evidence="1" id="KW-0547">Nucleotide-binding</keyword>
<dbReference type="InterPro" id="IPR000719">
    <property type="entry name" value="Prot_kinase_dom"/>
</dbReference>
<dbReference type="EMBL" id="KV918876">
    <property type="protein sequence ID" value="OSX76200.1"/>
    <property type="molecule type" value="Genomic_DNA"/>
</dbReference>
<feature type="compositionally biased region" description="Low complexity" evidence="3">
    <location>
        <begin position="17"/>
        <end position="26"/>
    </location>
</feature>
<dbReference type="Proteomes" id="UP000218209">
    <property type="component" value="Unassembled WGS sequence"/>
</dbReference>
<dbReference type="Gene3D" id="3.30.200.20">
    <property type="entry name" value="Phosphorylase Kinase, domain 1"/>
    <property type="match status" value="1"/>
</dbReference>
<protein>
    <recommendedName>
        <fullName evidence="4">Protein kinase domain-containing protein</fullName>
    </recommendedName>
</protein>
<evidence type="ECO:0000256" key="3">
    <source>
        <dbReference type="SAM" id="MobiDB-lite"/>
    </source>
</evidence>
<evidence type="ECO:0000313" key="5">
    <source>
        <dbReference type="EMBL" id="OSX76200.1"/>
    </source>
</evidence>
<dbReference type="PROSITE" id="PS00108">
    <property type="entry name" value="PROTEIN_KINASE_ST"/>
    <property type="match status" value="1"/>
</dbReference>
<dbReference type="Gene3D" id="1.10.510.10">
    <property type="entry name" value="Transferase(Phosphotransferase) domain 1"/>
    <property type="match status" value="1"/>
</dbReference>
<name>A0A1X6P630_PORUM</name>
<dbReference type="SMART" id="SM00220">
    <property type="entry name" value="S_TKc"/>
    <property type="match status" value="1"/>
</dbReference>
<reference evidence="5 6" key="1">
    <citation type="submission" date="2017-03" db="EMBL/GenBank/DDBJ databases">
        <title>WGS assembly of Porphyra umbilicalis.</title>
        <authorList>
            <person name="Brawley S.H."/>
            <person name="Blouin N.A."/>
            <person name="Ficko-Blean E."/>
            <person name="Wheeler G.L."/>
            <person name="Lohr M."/>
            <person name="Goodson H.V."/>
            <person name="Jenkins J.W."/>
            <person name="Blaby-Haas C.E."/>
            <person name="Helliwell K.E."/>
            <person name="Chan C."/>
            <person name="Marriage T."/>
            <person name="Bhattacharya D."/>
            <person name="Klein A.S."/>
            <person name="Badis Y."/>
            <person name="Brodie J."/>
            <person name="Cao Y."/>
            <person name="Collen J."/>
            <person name="Dittami S.M."/>
            <person name="Gachon C.M."/>
            <person name="Green B.R."/>
            <person name="Karpowicz S."/>
            <person name="Kim J.W."/>
            <person name="Kudahl U."/>
            <person name="Lin S."/>
            <person name="Michel G."/>
            <person name="Mittag M."/>
            <person name="Olson B.J."/>
            <person name="Pangilinan J."/>
            <person name="Peng Y."/>
            <person name="Qiu H."/>
            <person name="Shu S."/>
            <person name="Singer J.T."/>
            <person name="Smith A.G."/>
            <person name="Sprecher B.N."/>
            <person name="Wagner V."/>
            <person name="Wang W."/>
            <person name="Wang Z.-Y."/>
            <person name="Yan J."/>
            <person name="Yarish C."/>
            <person name="Zoeuner-Riek S."/>
            <person name="Zhuang Y."/>
            <person name="Zou Y."/>
            <person name="Lindquist E.A."/>
            <person name="Grimwood J."/>
            <person name="Barry K."/>
            <person name="Rokhsar D.S."/>
            <person name="Schmutz J."/>
            <person name="Stiller J.W."/>
            <person name="Grossman A.R."/>
            <person name="Prochnik S.E."/>
        </authorList>
    </citation>
    <scope>NUCLEOTIDE SEQUENCE [LARGE SCALE GENOMIC DNA]</scope>
    <source>
        <strain evidence="5">4086291</strain>
    </source>
</reference>
<dbReference type="InterPro" id="IPR008271">
    <property type="entry name" value="Ser/Thr_kinase_AS"/>
</dbReference>
<feature type="domain" description="Protein kinase" evidence="4">
    <location>
        <begin position="54"/>
        <end position="382"/>
    </location>
</feature>
<dbReference type="InterPro" id="IPR011009">
    <property type="entry name" value="Kinase-like_dom_sf"/>
</dbReference>
<dbReference type="AlphaFoldDB" id="A0A1X6P630"/>
<accession>A0A1X6P630</accession>
<dbReference type="GO" id="GO:0005524">
    <property type="term" value="F:ATP binding"/>
    <property type="evidence" value="ECO:0007669"/>
    <property type="project" value="UniProtKB-KW"/>
</dbReference>
<proteinExistence type="predicted"/>
<keyword evidence="2" id="KW-0067">ATP-binding</keyword>
<organism evidence="5 6">
    <name type="scientific">Porphyra umbilicalis</name>
    <name type="common">Purple laver</name>
    <name type="synonym">Red alga</name>
    <dbReference type="NCBI Taxonomy" id="2786"/>
    <lineage>
        <taxon>Eukaryota</taxon>
        <taxon>Rhodophyta</taxon>
        <taxon>Bangiophyceae</taxon>
        <taxon>Bangiales</taxon>
        <taxon>Bangiaceae</taxon>
        <taxon>Porphyra</taxon>
    </lineage>
</organism>
<dbReference type="GO" id="GO:0004672">
    <property type="term" value="F:protein kinase activity"/>
    <property type="evidence" value="ECO:0007669"/>
    <property type="project" value="InterPro"/>
</dbReference>
<keyword evidence="6" id="KW-1185">Reference proteome</keyword>
<dbReference type="OrthoDB" id="4062651at2759"/>
<evidence type="ECO:0000259" key="4">
    <source>
        <dbReference type="PROSITE" id="PS50011"/>
    </source>
</evidence>
<dbReference type="SUPFAM" id="SSF56112">
    <property type="entry name" value="Protein kinase-like (PK-like)"/>
    <property type="match status" value="1"/>
</dbReference>
<feature type="region of interest" description="Disordered" evidence="3">
    <location>
        <begin position="1"/>
        <end position="34"/>
    </location>
</feature>
<evidence type="ECO:0000256" key="2">
    <source>
        <dbReference type="ARBA" id="ARBA00022840"/>
    </source>
</evidence>
<evidence type="ECO:0000313" key="6">
    <source>
        <dbReference type="Proteomes" id="UP000218209"/>
    </source>
</evidence>
<gene>
    <name evidence="5" type="ORF">BU14_0203s0011</name>
</gene>
<dbReference type="PANTHER" id="PTHR24055">
    <property type="entry name" value="MITOGEN-ACTIVATED PROTEIN KINASE"/>
    <property type="match status" value="1"/>
</dbReference>